<dbReference type="AlphaFoldDB" id="A0A0A8ZFA9"/>
<protein>
    <submittedName>
        <fullName evidence="1">Uncharacterized protein</fullName>
    </submittedName>
</protein>
<accession>A0A0A8ZFA9</accession>
<sequence length="45" mass="5242">MAWILMISIILGENEIFQILIFCKPVMELGYKQDSVKHKKCNKTS</sequence>
<dbReference type="EMBL" id="GBRH01261527">
    <property type="protein sequence ID" value="JAD36368.1"/>
    <property type="molecule type" value="Transcribed_RNA"/>
</dbReference>
<reference evidence="1" key="2">
    <citation type="journal article" date="2015" name="Data Brief">
        <title>Shoot transcriptome of the giant reed, Arundo donax.</title>
        <authorList>
            <person name="Barrero R.A."/>
            <person name="Guerrero F.D."/>
            <person name="Moolhuijzen P."/>
            <person name="Goolsby J.A."/>
            <person name="Tidwell J."/>
            <person name="Bellgard S.E."/>
            <person name="Bellgard M.I."/>
        </authorList>
    </citation>
    <scope>NUCLEOTIDE SEQUENCE</scope>
    <source>
        <tissue evidence="1">Shoot tissue taken approximately 20 cm above the soil surface</tissue>
    </source>
</reference>
<organism evidence="1">
    <name type="scientific">Arundo donax</name>
    <name type="common">Giant reed</name>
    <name type="synonym">Donax arundinaceus</name>
    <dbReference type="NCBI Taxonomy" id="35708"/>
    <lineage>
        <taxon>Eukaryota</taxon>
        <taxon>Viridiplantae</taxon>
        <taxon>Streptophyta</taxon>
        <taxon>Embryophyta</taxon>
        <taxon>Tracheophyta</taxon>
        <taxon>Spermatophyta</taxon>
        <taxon>Magnoliopsida</taxon>
        <taxon>Liliopsida</taxon>
        <taxon>Poales</taxon>
        <taxon>Poaceae</taxon>
        <taxon>PACMAD clade</taxon>
        <taxon>Arundinoideae</taxon>
        <taxon>Arundineae</taxon>
        <taxon>Arundo</taxon>
    </lineage>
</organism>
<proteinExistence type="predicted"/>
<evidence type="ECO:0000313" key="1">
    <source>
        <dbReference type="EMBL" id="JAD36368.1"/>
    </source>
</evidence>
<name>A0A0A8ZFA9_ARUDO</name>
<reference evidence="1" key="1">
    <citation type="submission" date="2014-09" db="EMBL/GenBank/DDBJ databases">
        <authorList>
            <person name="Magalhaes I.L.F."/>
            <person name="Oliveira U."/>
            <person name="Santos F.R."/>
            <person name="Vidigal T.H.D.A."/>
            <person name="Brescovit A.D."/>
            <person name="Santos A.J."/>
        </authorList>
    </citation>
    <scope>NUCLEOTIDE SEQUENCE</scope>
    <source>
        <tissue evidence="1">Shoot tissue taken approximately 20 cm above the soil surface</tissue>
    </source>
</reference>